<evidence type="ECO:0000256" key="1">
    <source>
        <dbReference type="ARBA" id="ARBA00023172"/>
    </source>
</evidence>
<keyword evidence="3" id="KW-1185">Reference proteome</keyword>
<dbReference type="GO" id="GO:0006310">
    <property type="term" value="P:DNA recombination"/>
    <property type="evidence" value="ECO:0007669"/>
    <property type="project" value="UniProtKB-KW"/>
</dbReference>
<dbReference type="InterPro" id="IPR011010">
    <property type="entry name" value="DNA_brk_join_enz"/>
</dbReference>
<evidence type="ECO:0000313" key="2">
    <source>
        <dbReference type="EMBL" id="KJV90001.1"/>
    </source>
</evidence>
<comment type="caution">
    <text evidence="2">The sequence shown here is derived from an EMBL/GenBank/DDBJ whole genome shotgun (WGS) entry which is preliminary data.</text>
</comment>
<name>A0A0F3QCW5_RICBE</name>
<proteinExistence type="predicted"/>
<dbReference type="Proteomes" id="UP000033661">
    <property type="component" value="Unassembled WGS sequence"/>
</dbReference>
<reference evidence="2 3" key="1">
    <citation type="submission" date="2015-02" db="EMBL/GenBank/DDBJ databases">
        <title>Genome Sequencing of Rickettsiales.</title>
        <authorList>
            <person name="Daugherty S.C."/>
            <person name="Su Q."/>
            <person name="Abolude K."/>
            <person name="Beier-Sexton M."/>
            <person name="Carlyon J.A."/>
            <person name="Carter R."/>
            <person name="Day N.P."/>
            <person name="Dumler S.J."/>
            <person name="Dyachenko V."/>
            <person name="Godinez A."/>
            <person name="Kurtti T.J."/>
            <person name="Lichay M."/>
            <person name="Mullins K.E."/>
            <person name="Ott S."/>
            <person name="Pappas-Brown V."/>
            <person name="Paris D.H."/>
            <person name="Patel P."/>
            <person name="Richards A.L."/>
            <person name="Sadzewicz L."/>
            <person name="Sears K."/>
            <person name="Seidman D."/>
            <person name="Sengamalay N."/>
            <person name="Stenos J."/>
            <person name="Tallon L.J."/>
            <person name="Vincent G."/>
            <person name="Fraser C.M."/>
            <person name="Munderloh U."/>
            <person name="Dunning-Hotopp J.C."/>
        </authorList>
    </citation>
    <scope>NUCLEOTIDE SEQUENCE [LARGE SCALE GENOMIC DNA]</scope>
    <source>
        <strain evidence="2 3">RML An4</strain>
    </source>
</reference>
<dbReference type="EMBL" id="LAOI01000001">
    <property type="protein sequence ID" value="KJV90001.1"/>
    <property type="molecule type" value="Genomic_DNA"/>
</dbReference>
<dbReference type="AlphaFoldDB" id="A0A0F3QCW5"/>
<dbReference type="PATRIC" id="fig|1359193.3.peg.962"/>
<gene>
    <name evidence="2" type="ORF">RBEAN4_0997</name>
</gene>
<dbReference type="GO" id="GO:0003677">
    <property type="term" value="F:DNA binding"/>
    <property type="evidence" value="ECO:0007669"/>
    <property type="project" value="InterPro"/>
</dbReference>
<dbReference type="Gene3D" id="1.10.443.10">
    <property type="entry name" value="Intergrase catalytic core"/>
    <property type="match status" value="1"/>
</dbReference>
<keyword evidence="1" id="KW-0233">DNA recombination</keyword>
<sequence>MTGANQYVIGQLLNHRDPRSTAVYTRLATDTAREYMQRAINEMISTVQQ</sequence>
<organism evidence="2 3">
    <name type="scientific">Rickettsia bellii str. RML An4</name>
    <dbReference type="NCBI Taxonomy" id="1359193"/>
    <lineage>
        <taxon>Bacteria</taxon>
        <taxon>Pseudomonadati</taxon>
        <taxon>Pseudomonadota</taxon>
        <taxon>Alphaproteobacteria</taxon>
        <taxon>Rickettsiales</taxon>
        <taxon>Rickettsiaceae</taxon>
        <taxon>Rickettsieae</taxon>
        <taxon>Rickettsia</taxon>
        <taxon>belli group</taxon>
    </lineage>
</organism>
<protein>
    <submittedName>
        <fullName evidence="2">Integrase domain protein</fullName>
    </submittedName>
</protein>
<evidence type="ECO:0000313" key="3">
    <source>
        <dbReference type="Proteomes" id="UP000033661"/>
    </source>
</evidence>
<dbReference type="InterPro" id="IPR013762">
    <property type="entry name" value="Integrase-like_cat_sf"/>
</dbReference>
<dbReference type="GO" id="GO:0015074">
    <property type="term" value="P:DNA integration"/>
    <property type="evidence" value="ECO:0007669"/>
    <property type="project" value="InterPro"/>
</dbReference>
<accession>A0A0F3QCW5</accession>
<dbReference type="SUPFAM" id="SSF56349">
    <property type="entry name" value="DNA breaking-rejoining enzymes"/>
    <property type="match status" value="1"/>
</dbReference>